<evidence type="ECO:0000313" key="10">
    <source>
        <dbReference type="Proteomes" id="UP000245412"/>
    </source>
</evidence>
<feature type="transmembrane region" description="Helical" evidence="7">
    <location>
        <begin position="12"/>
        <end position="30"/>
    </location>
</feature>
<feature type="transmembrane region" description="Helical" evidence="7">
    <location>
        <begin position="136"/>
        <end position="161"/>
    </location>
</feature>
<accession>A0AB73T9F4</accession>
<dbReference type="RefSeq" id="WP_109624281.1">
    <property type="nucleotide sequence ID" value="NZ_CABJAT010000001.1"/>
</dbReference>
<keyword evidence="3" id="KW-1003">Cell membrane</keyword>
<dbReference type="PANTHER" id="PTHR43163">
    <property type="entry name" value="DIPEPTIDE TRANSPORT SYSTEM PERMEASE PROTEIN DPPB-RELATED"/>
    <property type="match status" value="1"/>
</dbReference>
<proteinExistence type="inferred from homology"/>
<reference evidence="9 10" key="1">
    <citation type="submission" date="2018-05" db="EMBL/GenBank/DDBJ databases">
        <authorList>
            <person name="Goeker M."/>
            <person name="Huntemann M."/>
            <person name="Clum A."/>
            <person name="Pillay M."/>
            <person name="Palaniappan K."/>
            <person name="Varghese N."/>
            <person name="Mikhailova N."/>
            <person name="Stamatis D."/>
            <person name="Reddy T."/>
            <person name="Daum C."/>
            <person name="Shapiro N."/>
            <person name="Ivanova N."/>
            <person name="Kyrpides N."/>
            <person name="Woyke T."/>
        </authorList>
    </citation>
    <scope>NUCLEOTIDE SEQUENCE [LARGE SCALE GENOMIC DNA]</scope>
    <source>
        <strain evidence="9 10">DSM 26524</strain>
    </source>
</reference>
<comment type="similarity">
    <text evidence="7">Belongs to the binding-protein-dependent transport system permease family.</text>
</comment>
<dbReference type="PROSITE" id="PS50928">
    <property type="entry name" value="ABC_TM1"/>
    <property type="match status" value="1"/>
</dbReference>
<dbReference type="GO" id="GO:0005886">
    <property type="term" value="C:plasma membrane"/>
    <property type="evidence" value="ECO:0007669"/>
    <property type="project" value="UniProtKB-SubCell"/>
</dbReference>
<evidence type="ECO:0000256" key="5">
    <source>
        <dbReference type="ARBA" id="ARBA00022989"/>
    </source>
</evidence>
<keyword evidence="10" id="KW-1185">Reference proteome</keyword>
<gene>
    <name evidence="9" type="ORF">C7383_101205</name>
</gene>
<feature type="transmembrane region" description="Helical" evidence="7">
    <location>
        <begin position="181"/>
        <end position="200"/>
    </location>
</feature>
<evidence type="ECO:0000313" key="9">
    <source>
        <dbReference type="EMBL" id="PWJ78836.1"/>
    </source>
</evidence>
<feature type="transmembrane region" description="Helical" evidence="7">
    <location>
        <begin position="101"/>
        <end position="124"/>
    </location>
</feature>
<evidence type="ECO:0000259" key="8">
    <source>
        <dbReference type="PROSITE" id="PS50928"/>
    </source>
</evidence>
<evidence type="ECO:0000256" key="2">
    <source>
        <dbReference type="ARBA" id="ARBA00022448"/>
    </source>
</evidence>
<keyword evidence="2 7" id="KW-0813">Transport</keyword>
<feature type="transmembrane region" description="Helical" evidence="7">
    <location>
        <begin position="240"/>
        <end position="265"/>
    </location>
</feature>
<evidence type="ECO:0000256" key="1">
    <source>
        <dbReference type="ARBA" id="ARBA00004651"/>
    </source>
</evidence>
<dbReference type="Gene3D" id="1.10.3720.10">
    <property type="entry name" value="MetI-like"/>
    <property type="match status" value="1"/>
</dbReference>
<dbReference type="Pfam" id="PF00528">
    <property type="entry name" value="BPD_transp_1"/>
    <property type="match status" value="1"/>
</dbReference>
<dbReference type="AlphaFoldDB" id="A0AB73T9F4"/>
<comment type="subcellular location">
    <subcellularLocation>
        <location evidence="1 7">Cell membrane</location>
        <topology evidence="1 7">Multi-pass membrane protein</topology>
    </subcellularLocation>
</comment>
<name>A0AB73T9F4_9FIRM</name>
<dbReference type="SUPFAM" id="SSF161098">
    <property type="entry name" value="MetI-like"/>
    <property type="match status" value="1"/>
</dbReference>
<sequence length="319" mass="35083">MGRYILKRTLTAIVAFIGITIMTYCLASLMPGSPLDQLVQPESGISNAELAAIEHKMGLDQPIYIQYFFWLKNMFQGNFGVSYTQHRPVVELIAGRIGPTLLLSLSSMLLALFVAVPLGTAAGYRPYKGIDYASSVLAFVGQAAPNFFVALLLIYIFAVKLRLLPISGMYNSGSSGTAGEVLKHLILPCLALTFQHLGIFTRQMRNSMYECMSDDYVRTARAKGLNERTVLFKHTLRNALLPLITQAGLSLGALVGGAIITEQIFSWPGMGTLMLKAIKDRDYPLIMGITVIISVIVLIGNIVIDIIYRMLDPRIDDKV</sequence>
<evidence type="ECO:0000256" key="3">
    <source>
        <dbReference type="ARBA" id="ARBA00022475"/>
    </source>
</evidence>
<dbReference type="InterPro" id="IPR045621">
    <property type="entry name" value="BPD_transp_1_N"/>
</dbReference>
<dbReference type="CDD" id="cd06261">
    <property type="entry name" value="TM_PBP2"/>
    <property type="match status" value="1"/>
</dbReference>
<evidence type="ECO:0000256" key="6">
    <source>
        <dbReference type="ARBA" id="ARBA00023136"/>
    </source>
</evidence>
<evidence type="ECO:0000256" key="4">
    <source>
        <dbReference type="ARBA" id="ARBA00022692"/>
    </source>
</evidence>
<evidence type="ECO:0000256" key="7">
    <source>
        <dbReference type="RuleBase" id="RU363032"/>
    </source>
</evidence>
<keyword evidence="5 7" id="KW-1133">Transmembrane helix</keyword>
<keyword evidence="4 7" id="KW-0812">Transmembrane</keyword>
<feature type="transmembrane region" description="Helical" evidence="7">
    <location>
        <begin position="285"/>
        <end position="308"/>
    </location>
</feature>
<dbReference type="InterPro" id="IPR000515">
    <property type="entry name" value="MetI-like"/>
</dbReference>
<protein>
    <submittedName>
        <fullName evidence="9">Peptide/nickel transport system permease protein</fullName>
    </submittedName>
</protein>
<dbReference type="GO" id="GO:0055085">
    <property type="term" value="P:transmembrane transport"/>
    <property type="evidence" value="ECO:0007669"/>
    <property type="project" value="InterPro"/>
</dbReference>
<comment type="caution">
    <text evidence="9">The sequence shown here is derived from an EMBL/GenBank/DDBJ whole genome shotgun (WGS) entry which is preliminary data.</text>
</comment>
<dbReference type="EMBL" id="QGGY01000001">
    <property type="protein sequence ID" value="PWJ78836.1"/>
    <property type="molecule type" value="Genomic_DNA"/>
</dbReference>
<keyword evidence="6 7" id="KW-0472">Membrane</keyword>
<dbReference type="Pfam" id="PF19300">
    <property type="entry name" value="BPD_transp_1_N"/>
    <property type="match status" value="1"/>
</dbReference>
<dbReference type="InterPro" id="IPR035906">
    <property type="entry name" value="MetI-like_sf"/>
</dbReference>
<dbReference type="PANTHER" id="PTHR43163:SF6">
    <property type="entry name" value="DIPEPTIDE TRANSPORT SYSTEM PERMEASE PROTEIN DPPB-RELATED"/>
    <property type="match status" value="1"/>
</dbReference>
<feature type="domain" description="ABC transmembrane type-1" evidence="8">
    <location>
        <begin position="97"/>
        <end position="304"/>
    </location>
</feature>
<organism evidence="9 10">
    <name type="scientific">Murimonas intestini</name>
    <dbReference type="NCBI Taxonomy" id="1337051"/>
    <lineage>
        <taxon>Bacteria</taxon>
        <taxon>Bacillati</taxon>
        <taxon>Bacillota</taxon>
        <taxon>Clostridia</taxon>
        <taxon>Lachnospirales</taxon>
        <taxon>Lachnospiraceae</taxon>
        <taxon>Murimonas</taxon>
    </lineage>
</organism>
<dbReference type="Proteomes" id="UP000245412">
    <property type="component" value="Unassembled WGS sequence"/>
</dbReference>